<organism evidence="2 3">
    <name type="scientific">Streptomyces turgidiscabies (strain Car8)</name>
    <dbReference type="NCBI Taxonomy" id="698760"/>
    <lineage>
        <taxon>Bacteria</taxon>
        <taxon>Bacillati</taxon>
        <taxon>Actinomycetota</taxon>
        <taxon>Actinomycetes</taxon>
        <taxon>Kitasatosporales</taxon>
        <taxon>Streptomycetaceae</taxon>
        <taxon>Streptomyces</taxon>
    </lineage>
</organism>
<proteinExistence type="predicted"/>
<gene>
    <name evidence="2" type="ORF">STRTUCAR8_01841</name>
</gene>
<feature type="compositionally biased region" description="Polar residues" evidence="1">
    <location>
        <begin position="66"/>
        <end position="83"/>
    </location>
</feature>
<name>L7F4E5_STRT8</name>
<dbReference type="Proteomes" id="UP000010931">
    <property type="component" value="Unassembled WGS sequence"/>
</dbReference>
<protein>
    <submittedName>
        <fullName evidence="2">Uncharacterized protein</fullName>
    </submittedName>
</protein>
<evidence type="ECO:0000313" key="3">
    <source>
        <dbReference type="Proteomes" id="UP000010931"/>
    </source>
</evidence>
<dbReference type="PATRIC" id="fig|698760.3.peg.5377"/>
<accession>L7F4E5</accession>
<evidence type="ECO:0000256" key="1">
    <source>
        <dbReference type="SAM" id="MobiDB-lite"/>
    </source>
</evidence>
<dbReference type="GeneID" id="97407237"/>
<dbReference type="RefSeq" id="WP_006378923.1">
    <property type="nucleotide sequence ID" value="NZ_AEJB01000361.1"/>
</dbReference>
<sequence length="208" mass="22240">MPHSSTSIPRPRPRHLTVLAVGVATALTLTACGAHSDTGATREKSASTTSAGKEKTTFKLGEASPVQESQMQRSRGATHTITPTKVVVGSKADMDNSGLEQDKEDGPQVPVYVWSTLTHKSGKPMALGDMDDDLVVRTDTGQRTRALIVLLGQAQWPNCPAFDSDKKLVAGQSQRICTAFLIPQGQKAAAVQLSQGFYSKPLEWPVKS</sequence>
<dbReference type="AlphaFoldDB" id="L7F4E5"/>
<keyword evidence="3" id="KW-1185">Reference proteome</keyword>
<comment type="caution">
    <text evidence="2">The sequence shown here is derived from an EMBL/GenBank/DDBJ whole genome shotgun (WGS) entry which is preliminary data.</text>
</comment>
<dbReference type="EMBL" id="AEJB01000361">
    <property type="protein sequence ID" value="ELP65989.1"/>
    <property type="molecule type" value="Genomic_DNA"/>
</dbReference>
<reference evidence="2 3" key="1">
    <citation type="journal article" date="2011" name="Plasmid">
        <title>Streptomyces turgidiscabies Car8 contains a modular pathogenicity island that shares virulence genes with other actinobacterial plant pathogens.</title>
        <authorList>
            <person name="Huguet-Tapia J.C."/>
            <person name="Badger J.H."/>
            <person name="Loria R."/>
            <person name="Pettis G.S."/>
        </authorList>
    </citation>
    <scope>NUCLEOTIDE SEQUENCE [LARGE SCALE GENOMIC DNA]</scope>
    <source>
        <strain evidence="2 3">Car8</strain>
    </source>
</reference>
<dbReference type="STRING" id="85558.T45_09154"/>
<feature type="region of interest" description="Disordered" evidence="1">
    <location>
        <begin position="36"/>
        <end position="89"/>
    </location>
</feature>
<evidence type="ECO:0000313" key="2">
    <source>
        <dbReference type="EMBL" id="ELP65989.1"/>
    </source>
</evidence>